<keyword evidence="2" id="KW-0677">Repeat</keyword>
<feature type="signal peptide" evidence="4">
    <location>
        <begin position="1"/>
        <end position="18"/>
    </location>
</feature>
<gene>
    <name evidence="6" type="ORF">LUZ62_056266</name>
</gene>
<evidence type="ECO:0000256" key="4">
    <source>
        <dbReference type="SAM" id="SignalP"/>
    </source>
</evidence>
<keyword evidence="7" id="KW-1185">Reference proteome</keyword>
<feature type="chain" id="PRO_5043384138" evidence="4">
    <location>
        <begin position="19"/>
        <end position="291"/>
    </location>
</feature>
<keyword evidence="6" id="KW-0808">Transferase</keyword>
<dbReference type="PANTHER" id="PTHR32099">
    <property type="entry name" value="CYSTEINE-RICH REPEAT SECRETORY PROTEIN"/>
    <property type="match status" value="1"/>
</dbReference>
<keyword evidence="1 4" id="KW-0732">Signal</keyword>
<dbReference type="AlphaFoldDB" id="A0AAV8DVN1"/>
<feature type="domain" description="Gnk2-homologous" evidence="5">
    <location>
        <begin position="138"/>
        <end position="246"/>
    </location>
</feature>
<feature type="region of interest" description="Disordered" evidence="3">
    <location>
        <begin position="262"/>
        <end position="291"/>
    </location>
</feature>
<protein>
    <submittedName>
        <fullName evidence="6">Cysteine-rich receptor-like kinase</fullName>
    </submittedName>
</protein>
<sequence length="291" mass="32241">MLSASLSVALLFPHLVLTLLQLQPSAGNFVSSICSPTDKYTNGSTFEFNLVHLIDYLYRDATTNGGFSTLSSGNWPDEAYGLIMCYDEYTVEDCISCLRNTTSLEASEICPRSKTAVIYYDQCFLRYSDKNFFSQVNSHDHYCSYDTISPPIDDASMKFVINFISNLSAEASQKPRMAALKMMVTDKGTISASVQCTRDLTPQGCRKCLQRAIDNDDFSRCSGNMNAAGMRLLYGSCYIKYETSWNLISINNSFQPKQYLTAGHPSVSPTPAPAANPPSEQLMTSKSPTNF</sequence>
<dbReference type="Proteomes" id="UP001140206">
    <property type="component" value="Chromosome 3"/>
</dbReference>
<dbReference type="EMBL" id="JAMFTS010000003">
    <property type="protein sequence ID" value="KAJ4772009.1"/>
    <property type="molecule type" value="Genomic_DNA"/>
</dbReference>
<dbReference type="InterPro" id="IPR038408">
    <property type="entry name" value="GNK2_sf"/>
</dbReference>
<evidence type="ECO:0000259" key="5">
    <source>
        <dbReference type="PROSITE" id="PS51473"/>
    </source>
</evidence>
<dbReference type="GO" id="GO:0016301">
    <property type="term" value="F:kinase activity"/>
    <property type="evidence" value="ECO:0007669"/>
    <property type="project" value="UniProtKB-KW"/>
</dbReference>
<dbReference type="CDD" id="cd23509">
    <property type="entry name" value="Gnk2-like"/>
    <property type="match status" value="2"/>
</dbReference>
<evidence type="ECO:0000313" key="7">
    <source>
        <dbReference type="Proteomes" id="UP001140206"/>
    </source>
</evidence>
<evidence type="ECO:0000256" key="2">
    <source>
        <dbReference type="ARBA" id="ARBA00022737"/>
    </source>
</evidence>
<comment type="caution">
    <text evidence="6">The sequence shown here is derived from an EMBL/GenBank/DDBJ whole genome shotgun (WGS) entry which is preliminary data.</text>
</comment>
<feature type="domain" description="Gnk2-homologous" evidence="5">
    <location>
        <begin position="28"/>
        <end position="132"/>
    </location>
</feature>
<keyword evidence="6" id="KW-0418">Kinase</keyword>
<dbReference type="Gene3D" id="3.30.430.20">
    <property type="entry name" value="Gnk2 domain, C-X8-C-X2-C motif"/>
    <property type="match status" value="2"/>
</dbReference>
<evidence type="ECO:0000313" key="6">
    <source>
        <dbReference type="EMBL" id="KAJ4772009.1"/>
    </source>
</evidence>
<proteinExistence type="predicted"/>
<accession>A0AAV8DVN1</accession>
<dbReference type="Pfam" id="PF01657">
    <property type="entry name" value="Stress-antifung"/>
    <property type="match status" value="2"/>
</dbReference>
<dbReference type="InterPro" id="IPR002902">
    <property type="entry name" value="GNK2"/>
</dbReference>
<reference evidence="6" key="1">
    <citation type="submission" date="2022-08" db="EMBL/GenBank/DDBJ databases">
        <authorList>
            <person name="Marques A."/>
        </authorList>
    </citation>
    <scope>NUCLEOTIDE SEQUENCE</scope>
    <source>
        <strain evidence="6">RhyPub2mFocal</strain>
        <tissue evidence="6">Leaves</tissue>
    </source>
</reference>
<organism evidence="6 7">
    <name type="scientific">Rhynchospora pubera</name>
    <dbReference type="NCBI Taxonomy" id="906938"/>
    <lineage>
        <taxon>Eukaryota</taxon>
        <taxon>Viridiplantae</taxon>
        <taxon>Streptophyta</taxon>
        <taxon>Embryophyta</taxon>
        <taxon>Tracheophyta</taxon>
        <taxon>Spermatophyta</taxon>
        <taxon>Magnoliopsida</taxon>
        <taxon>Liliopsida</taxon>
        <taxon>Poales</taxon>
        <taxon>Cyperaceae</taxon>
        <taxon>Cyperoideae</taxon>
        <taxon>Rhynchosporeae</taxon>
        <taxon>Rhynchospora</taxon>
    </lineage>
</organism>
<feature type="compositionally biased region" description="Polar residues" evidence="3">
    <location>
        <begin position="281"/>
        <end position="291"/>
    </location>
</feature>
<evidence type="ECO:0000256" key="3">
    <source>
        <dbReference type="SAM" id="MobiDB-lite"/>
    </source>
</evidence>
<evidence type="ECO:0000256" key="1">
    <source>
        <dbReference type="ARBA" id="ARBA00022729"/>
    </source>
</evidence>
<keyword evidence="6" id="KW-0675">Receptor</keyword>
<dbReference type="PANTHER" id="PTHR32099:SF42">
    <property type="entry name" value="CYSTEINE-RICH RECEPTOR-LIKE PROTEIN KINASE 9-RELATED"/>
    <property type="match status" value="1"/>
</dbReference>
<dbReference type="PROSITE" id="PS51473">
    <property type="entry name" value="GNK2"/>
    <property type="match status" value="2"/>
</dbReference>
<name>A0AAV8DVN1_9POAL</name>